<sequence length="355" mass="34662">MSWSPGGPPAAGPVVIPGWSTDGPEPTEAPITTGWRVVQQRRGEGSGVGDDAAIAKARILTSGAAAGQDRPAAKPKLPGTGQAAGRDLATQRPRVAAAGSGAGKGDARFRLNGQGVASGDDLAIPKPKLIVPSSGAGSDRVLVPRAATAGAGQGAGGGTASASFKNEGPWDVTWTSGSNAYTFTFPVWCRYIDVILLGGGASGQTGSGAINQPGRGGAAGSWAAIRLERGVDIPWSLLSMQVVTGVGGAQAANSDYASPNAGAASLLVVSGSTVLTAAGGQGTKPEDGQAMRDGQAAGTYSFGGRTYTGGGLNGSSGGTGNPPGGGGSGGNGGIFGNRTRGGAGAYGGAWLWVYQ</sequence>
<dbReference type="RefSeq" id="YP_009807151.1">
    <property type="nucleotide sequence ID" value="NC_048021.1"/>
</dbReference>
<name>A0A345MIP4_9CAUD</name>
<protein>
    <recommendedName>
        <fullName evidence="2">Glycine-rich domain-containing protein</fullName>
    </recommendedName>
</protein>
<dbReference type="KEGG" id="vg:54998028"/>
<feature type="region of interest" description="Disordered" evidence="1">
    <location>
        <begin position="63"/>
        <end position="106"/>
    </location>
</feature>
<feature type="region of interest" description="Disordered" evidence="1">
    <location>
        <begin position="311"/>
        <end position="333"/>
    </location>
</feature>
<gene>
    <name evidence="3" type="primary">37</name>
    <name evidence="3" type="ORF">SEA_DAREDEVIL_37</name>
</gene>
<evidence type="ECO:0000313" key="3">
    <source>
        <dbReference type="EMBL" id="AXH70425.1"/>
    </source>
</evidence>
<keyword evidence="4" id="KW-1185">Reference proteome</keyword>
<evidence type="ECO:0000313" key="4">
    <source>
        <dbReference type="Proteomes" id="UP000257597"/>
    </source>
</evidence>
<accession>A0A345MIP4</accession>
<reference evidence="4" key="1">
    <citation type="submission" date="2018-07" db="EMBL/GenBank/DDBJ databases">
        <authorList>
            <person name="Quirk P.G."/>
            <person name="Krulwich T.A."/>
        </authorList>
    </citation>
    <scope>NUCLEOTIDE SEQUENCE [LARGE SCALE GENOMIC DNA]</scope>
</reference>
<dbReference type="InterPro" id="IPR049304">
    <property type="entry name" value="Gly_rich_dom"/>
</dbReference>
<proteinExistence type="predicted"/>
<evidence type="ECO:0000259" key="2">
    <source>
        <dbReference type="Pfam" id="PF21722"/>
    </source>
</evidence>
<dbReference type="EMBL" id="MH590603">
    <property type="protein sequence ID" value="AXH70425.1"/>
    <property type="molecule type" value="Genomic_DNA"/>
</dbReference>
<organism evidence="3 4">
    <name type="scientific">Gordonia phage Daredevil</name>
    <dbReference type="NCBI Taxonomy" id="2283286"/>
    <lineage>
        <taxon>Viruses</taxon>
        <taxon>Duplodnaviria</taxon>
        <taxon>Heunggongvirae</taxon>
        <taxon>Uroviricota</taxon>
        <taxon>Caudoviricetes</taxon>
        <taxon>Daredevilvirus</taxon>
        <taxon>Daredevilvirus daredevil</taxon>
    </lineage>
</organism>
<dbReference type="Pfam" id="PF21722">
    <property type="entry name" value="Gly_rich_2"/>
    <property type="match status" value="1"/>
</dbReference>
<feature type="region of interest" description="Disordered" evidence="1">
    <location>
        <begin position="1"/>
        <end position="30"/>
    </location>
</feature>
<feature type="domain" description="Glycine-rich" evidence="2">
    <location>
        <begin position="176"/>
        <end position="351"/>
    </location>
</feature>
<feature type="compositionally biased region" description="Pro residues" evidence="1">
    <location>
        <begin position="1"/>
        <end position="11"/>
    </location>
</feature>
<dbReference type="GeneID" id="54998028"/>
<evidence type="ECO:0000256" key="1">
    <source>
        <dbReference type="SAM" id="MobiDB-lite"/>
    </source>
</evidence>
<dbReference type="Proteomes" id="UP000257597">
    <property type="component" value="Segment"/>
</dbReference>